<organism evidence="2 3">
    <name type="scientific">Streptomyces echinoruber</name>
    <dbReference type="NCBI Taxonomy" id="68898"/>
    <lineage>
        <taxon>Bacteria</taxon>
        <taxon>Bacillati</taxon>
        <taxon>Actinomycetota</taxon>
        <taxon>Actinomycetes</taxon>
        <taxon>Kitasatosporales</taxon>
        <taxon>Streptomycetaceae</taxon>
        <taxon>Streptomyces</taxon>
    </lineage>
</organism>
<sequence length="264" mass="28718">MSDRPTGAEPVRRRRTAAVTARLLLAAVVLGGVGFTAVTVHGADRTADTTVWTFPKRHGTQQDETRPKTPHQPGQDLADLLVPYGTDNFGRGPDLGEFGSDAVLSGARVTALRKESLAGLPRSQRRRLEKSIDRQRVTGMAMRSYVSTTWLSQFATDHAYTVSIQLARMENRAAGRDTARFQGEFLDALGVFRAGPRIKGHDNARCFLPPKDDDEKLDMMVCSAYVGDVLFNATVQGAKPLDTKGAAVLLRDQLDRLAAQGVAV</sequence>
<evidence type="ECO:0000313" key="3">
    <source>
        <dbReference type="Proteomes" id="UP000623010"/>
    </source>
</evidence>
<reference evidence="2" key="1">
    <citation type="journal article" date="2014" name="Int. J. Syst. Evol. Microbiol.">
        <title>Complete genome sequence of Corynebacterium casei LMG S-19264T (=DSM 44701T), isolated from a smear-ripened cheese.</title>
        <authorList>
            <consortium name="US DOE Joint Genome Institute (JGI-PGF)"/>
            <person name="Walter F."/>
            <person name="Albersmeier A."/>
            <person name="Kalinowski J."/>
            <person name="Ruckert C."/>
        </authorList>
    </citation>
    <scope>NUCLEOTIDE SEQUENCE</scope>
    <source>
        <strain evidence="2">JCM 5016</strain>
    </source>
</reference>
<keyword evidence="3" id="KW-1185">Reference proteome</keyword>
<proteinExistence type="predicted"/>
<evidence type="ECO:0000313" key="2">
    <source>
        <dbReference type="EMBL" id="GHA09277.1"/>
    </source>
</evidence>
<dbReference type="EMBL" id="BMWH01000029">
    <property type="protein sequence ID" value="GHA09277.1"/>
    <property type="molecule type" value="Genomic_DNA"/>
</dbReference>
<protein>
    <recommendedName>
        <fullName evidence="4">Secreted protein</fullName>
    </recommendedName>
</protein>
<name>A0A918RSG1_9ACTN</name>
<dbReference type="RefSeq" id="WP_190060222.1">
    <property type="nucleotide sequence ID" value="NZ_BMWH01000029.1"/>
</dbReference>
<comment type="caution">
    <text evidence="2">The sequence shown here is derived from an EMBL/GenBank/DDBJ whole genome shotgun (WGS) entry which is preliminary data.</text>
</comment>
<dbReference type="Proteomes" id="UP000623010">
    <property type="component" value="Unassembled WGS sequence"/>
</dbReference>
<gene>
    <name evidence="2" type="ORF">GCM10010389_55470</name>
</gene>
<evidence type="ECO:0000256" key="1">
    <source>
        <dbReference type="SAM" id="MobiDB-lite"/>
    </source>
</evidence>
<dbReference type="AlphaFoldDB" id="A0A918RSG1"/>
<feature type="region of interest" description="Disordered" evidence="1">
    <location>
        <begin position="54"/>
        <end position="75"/>
    </location>
</feature>
<accession>A0A918RSG1</accession>
<reference evidence="2" key="2">
    <citation type="submission" date="2020-09" db="EMBL/GenBank/DDBJ databases">
        <authorList>
            <person name="Sun Q."/>
            <person name="Ohkuma M."/>
        </authorList>
    </citation>
    <scope>NUCLEOTIDE SEQUENCE</scope>
    <source>
        <strain evidence="2">JCM 5016</strain>
    </source>
</reference>
<evidence type="ECO:0008006" key="4">
    <source>
        <dbReference type="Google" id="ProtNLM"/>
    </source>
</evidence>